<keyword evidence="2" id="KW-1185">Reference proteome</keyword>
<dbReference type="GeneID" id="79318047"/>
<reference evidence="1 2" key="1">
    <citation type="journal article" date="2019" name="Int. J. Syst. Evol. Microbiol.">
        <title>The Global Catalogue of Microorganisms (GCM) 10K type strain sequencing project: providing services to taxonomists for standard genome sequencing and annotation.</title>
        <authorList>
            <consortium name="The Broad Institute Genomics Platform"/>
            <consortium name="The Broad Institute Genome Sequencing Center for Infectious Disease"/>
            <person name="Wu L."/>
            <person name="Ma J."/>
        </authorList>
    </citation>
    <scope>NUCLEOTIDE SEQUENCE [LARGE SCALE GENOMIC DNA]</scope>
    <source>
        <strain evidence="1 2">PSR21</strain>
    </source>
</reference>
<organism evidence="1 2">
    <name type="scientific">Halomarina halobia</name>
    <dbReference type="NCBI Taxonomy" id="3033386"/>
    <lineage>
        <taxon>Archaea</taxon>
        <taxon>Methanobacteriati</taxon>
        <taxon>Methanobacteriota</taxon>
        <taxon>Stenosarchaea group</taxon>
        <taxon>Halobacteria</taxon>
        <taxon>Halobacteriales</taxon>
        <taxon>Natronomonadaceae</taxon>
        <taxon>Halomarina</taxon>
    </lineage>
</organism>
<gene>
    <name evidence="1" type="ORF">ACFQPE_20865</name>
</gene>
<protein>
    <submittedName>
        <fullName evidence="1">Uncharacterized protein</fullName>
    </submittedName>
</protein>
<proteinExistence type="predicted"/>
<accession>A0ABD6AGZ2</accession>
<comment type="caution">
    <text evidence="1">The sequence shown here is derived from an EMBL/GenBank/DDBJ whole genome shotgun (WGS) entry which is preliminary data.</text>
</comment>
<dbReference type="Proteomes" id="UP001596547">
    <property type="component" value="Unassembled WGS sequence"/>
</dbReference>
<dbReference type="AlphaFoldDB" id="A0ABD6AGZ2"/>
<name>A0ABD6AGZ2_9EURY</name>
<evidence type="ECO:0000313" key="2">
    <source>
        <dbReference type="Proteomes" id="UP001596547"/>
    </source>
</evidence>
<dbReference type="EMBL" id="JBHTBF010000004">
    <property type="protein sequence ID" value="MFC7319224.1"/>
    <property type="molecule type" value="Genomic_DNA"/>
</dbReference>
<evidence type="ECO:0000313" key="1">
    <source>
        <dbReference type="EMBL" id="MFC7319224.1"/>
    </source>
</evidence>
<dbReference type="RefSeq" id="WP_276306811.1">
    <property type="nucleotide sequence ID" value="NZ_CP119994.1"/>
</dbReference>
<sequence>MTGTRTEERTDERTDDIADAEIIELNFAEEQLAGLVSGLQTRGLVTEDDAAEFSNRVQTLTDELRGRLVGSSIR</sequence>